<evidence type="ECO:0008006" key="5">
    <source>
        <dbReference type="Google" id="ProtNLM"/>
    </source>
</evidence>
<feature type="region of interest" description="Disordered" evidence="1">
    <location>
        <begin position="104"/>
        <end position="128"/>
    </location>
</feature>
<keyword evidence="4" id="KW-1185">Reference proteome</keyword>
<keyword evidence="2" id="KW-1133">Transmembrane helix</keyword>
<dbReference type="Proteomes" id="UP001272052">
    <property type="component" value="Unassembled WGS sequence"/>
</dbReference>
<dbReference type="EMBL" id="JAWDKC010000019">
    <property type="protein sequence ID" value="MDV0445569.1"/>
    <property type="molecule type" value="Genomic_DNA"/>
</dbReference>
<feature type="transmembrane region" description="Helical" evidence="2">
    <location>
        <begin position="40"/>
        <end position="62"/>
    </location>
</feature>
<proteinExistence type="predicted"/>
<organism evidence="3 4">
    <name type="scientific">Methanimicrococcus hacksteinii</name>
    <dbReference type="NCBI Taxonomy" id="3028293"/>
    <lineage>
        <taxon>Archaea</taxon>
        <taxon>Methanobacteriati</taxon>
        <taxon>Methanobacteriota</taxon>
        <taxon>Stenosarchaea group</taxon>
        <taxon>Methanomicrobia</taxon>
        <taxon>Methanosarcinales</taxon>
        <taxon>Methanosarcinaceae</taxon>
        <taxon>Methanimicrococcus</taxon>
    </lineage>
</organism>
<name>A0ABU3VQI6_9EURY</name>
<reference evidence="3 4" key="1">
    <citation type="submission" date="2023-06" db="EMBL/GenBank/DDBJ databases">
        <title>Genome sequence of Methanimicrococcus sp. At1.</title>
        <authorList>
            <person name="Protasov E."/>
            <person name="Platt K."/>
            <person name="Poehlein A."/>
            <person name="Daniel R."/>
            <person name="Brune A."/>
        </authorList>
    </citation>
    <scope>NUCLEOTIDE SEQUENCE [LARGE SCALE GENOMIC DNA]</scope>
    <source>
        <strain evidence="3 4">At1</strain>
    </source>
</reference>
<evidence type="ECO:0000313" key="3">
    <source>
        <dbReference type="EMBL" id="MDV0445569.1"/>
    </source>
</evidence>
<keyword evidence="2" id="KW-0812">Transmembrane</keyword>
<dbReference type="RefSeq" id="WP_318785987.1">
    <property type="nucleotide sequence ID" value="NZ_JAWDKC010000019.1"/>
</dbReference>
<comment type="caution">
    <text evidence="3">The sequence shown here is derived from an EMBL/GenBank/DDBJ whole genome shotgun (WGS) entry which is preliminary data.</text>
</comment>
<keyword evidence="2" id="KW-0472">Membrane</keyword>
<feature type="transmembrane region" description="Helical" evidence="2">
    <location>
        <begin position="82"/>
        <end position="100"/>
    </location>
</feature>
<evidence type="ECO:0000313" key="4">
    <source>
        <dbReference type="Proteomes" id="UP001272052"/>
    </source>
</evidence>
<gene>
    <name evidence="3" type="ORF">MmiAt1_11530</name>
</gene>
<accession>A0ABU3VQI6</accession>
<evidence type="ECO:0000256" key="1">
    <source>
        <dbReference type="SAM" id="MobiDB-lite"/>
    </source>
</evidence>
<sequence length="128" mass="14669">MIVRDPVLTVLSYFFLIWFIVSIVSSIYYGARNNQKKAKIVLCISFVLAAAVSLFLSAYTAFGTENGFQVGFVLVSFLSNFVLWNVPTIIVALIYVIYFMRKKKDPPEPSEPKKEKQVQEDKLSRKIY</sequence>
<evidence type="ECO:0000256" key="2">
    <source>
        <dbReference type="SAM" id="Phobius"/>
    </source>
</evidence>
<feature type="compositionally biased region" description="Basic and acidic residues" evidence="1">
    <location>
        <begin position="105"/>
        <end position="128"/>
    </location>
</feature>
<feature type="transmembrane region" description="Helical" evidence="2">
    <location>
        <begin position="6"/>
        <end position="28"/>
    </location>
</feature>
<protein>
    <recommendedName>
        <fullName evidence="5">MFS transporter</fullName>
    </recommendedName>
</protein>